<sequence>MKSSWLARTALVLQATSYIHQVDALVIDVGVSLLNSPFYKNSLEMLSDTKTVQRSLNILKAAIWLGDPKDDPFNDPSEDPANEPTNDQFVCVNHPALMPEAGLVKQNLKDLDENWAEKAACAPRELALYKILESLTTVSYNVVAFAQLQNKTTREESVCKTNNFVNIFAYFEVYARGGREMECTTEERARQDFVSWSDYSNKYIPAVDAAATDMYNKIDAWVCRHKMTDKGLAYYGLFLRKPGESVVADTTKMTEAFSEVALKKVTSNIGTKAEALIKKLTQRAAVTKSMMQIYGKATKTQQDEDEIKKFCKASAGSIPGSQNAGTKREVKVSAPFLRYGRTKV</sequence>
<comment type="caution">
    <text evidence="2">The sequence shown here is derived from an EMBL/GenBank/DDBJ whole genome shotgun (WGS) entry which is preliminary data.</text>
</comment>
<keyword evidence="1" id="KW-0732">Signal</keyword>
<reference evidence="2 3" key="1">
    <citation type="submission" date="2019-10" db="EMBL/GenBank/DDBJ databases">
        <authorList>
            <person name="Palmer J.M."/>
        </authorList>
    </citation>
    <scope>NUCLEOTIDE SEQUENCE [LARGE SCALE GENOMIC DNA]</scope>
    <source>
        <strain evidence="2 3">TWF718</strain>
    </source>
</reference>
<feature type="signal peptide" evidence="1">
    <location>
        <begin position="1"/>
        <end position="24"/>
    </location>
</feature>
<proteinExistence type="predicted"/>
<evidence type="ECO:0000313" key="2">
    <source>
        <dbReference type="EMBL" id="KAK6350579.1"/>
    </source>
</evidence>
<accession>A0AAN8MWX8</accession>
<organism evidence="2 3">
    <name type="scientific">Orbilia javanica</name>
    <dbReference type="NCBI Taxonomy" id="47235"/>
    <lineage>
        <taxon>Eukaryota</taxon>
        <taxon>Fungi</taxon>
        <taxon>Dikarya</taxon>
        <taxon>Ascomycota</taxon>
        <taxon>Pezizomycotina</taxon>
        <taxon>Orbiliomycetes</taxon>
        <taxon>Orbiliales</taxon>
        <taxon>Orbiliaceae</taxon>
        <taxon>Orbilia</taxon>
    </lineage>
</organism>
<dbReference type="EMBL" id="JAVHNR010000002">
    <property type="protein sequence ID" value="KAK6350579.1"/>
    <property type="molecule type" value="Genomic_DNA"/>
</dbReference>
<gene>
    <name evidence="2" type="ORF">TWF718_003768</name>
</gene>
<evidence type="ECO:0000313" key="3">
    <source>
        <dbReference type="Proteomes" id="UP001313282"/>
    </source>
</evidence>
<feature type="chain" id="PRO_5043039667" evidence="1">
    <location>
        <begin position="25"/>
        <end position="344"/>
    </location>
</feature>
<dbReference type="Proteomes" id="UP001313282">
    <property type="component" value="Unassembled WGS sequence"/>
</dbReference>
<dbReference type="AlphaFoldDB" id="A0AAN8MWX8"/>
<keyword evidence="3" id="KW-1185">Reference proteome</keyword>
<name>A0AAN8MWX8_9PEZI</name>
<protein>
    <submittedName>
        <fullName evidence="2">Uncharacterized protein</fullName>
    </submittedName>
</protein>
<evidence type="ECO:0000256" key="1">
    <source>
        <dbReference type="SAM" id="SignalP"/>
    </source>
</evidence>